<feature type="transmembrane region" description="Helical" evidence="4">
    <location>
        <begin position="162"/>
        <end position="185"/>
    </location>
</feature>
<dbReference type="STRING" id="65357.A0A024FV02"/>
<keyword evidence="4" id="KW-0812">Transmembrane</keyword>
<dbReference type="Proteomes" id="UP000053237">
    <property type="component" value="Unassembled WGS sequence"/>
</dbReference>
<protein>
    <submittedName>
        <fullName evidence="5">Uncharacterized protein</fullName>
    </submittedName>
</protein>
<keyword evidence="4" id="KW-0472">Membrane</keyword>
<dbReference type="GO" id="GO:0005737">
    <property type="term" value="C:cytoplasm"/>
    <property type="evidence" value="ECO:0007669"/>
    <property type="project" value="TreeGrafter"/>
</dbReference>
<keyword evidence="1" id="KW-0378">Hydrolase</keyword>
<dbReference type="EMBL" id="CAIX01000387">
    <property type="protein sequence ID" value="CCI10757.1"/>
    <property type="molecule type" value="Genomic_DNA"/>
</dbReference>
<dbReference type="PANTHER" id="PTHR12187:SF11">
    <property type="entry name" value="PHOSPHATIDYLINOSITOL-3,4-BISPHOSPHATE 4-PHOSPHATASE"/>
    <property type="match status" value="1"/>
</dbReference>
<evidence type="ECO:0000313" key="6">
    <source>
        <dbReference type="Proteomes" id="UP000053237"/>
    </source>
</evidence>
<feature type="region of interest" description="Disordered" evidence="3">
    <location>
        <begin position="1007"/>
        <end position="1048"/>
    </location>
</feature>
<evidence type="ECO:0000256" key="3">
    <source>
        <dbReference type="SAM" id="MobiDB-lite"/>
    </source>
</evidence>
<feature type="transmembrane region" description="Helical" evidence="4">
    <location>
        <begin position="53"/>
        <end position="75"/>
    </location>
</feature>
<proteinExistence type="predicted"/>
<dbReference type="InterPro" id="IPR039034">
    <property type="entry name" value="INPP4"/>
</dbReference>
<keyword evidence="4" id="KW-1133">Transmembrane helix</keyword>
<accession>A0A024FV02</accession>
<name>A0A024FV02_9STRA</name>
<evidence type="ECO:0000256" key="4">
    <source>
        <dbReference type="SAM" id="Phobius"/>
    </source>
</evidence>
<reference evidence="5 6" key="1">
    <citation type="submission" date="2012-05" db="EMBL/GenBank/DDBJ databases">
        <title>Recombination and specialization in a pathogen metapopulation.</title>
        <authorList>
            <person name="Gardiner A."/>
            <person name="Kemen E."/>
            <person name="Schultz-Larsen T."/>
            <person name="MacLean D."/>
            <person name="Van Oosterhout C."/>
            <person name="Jones J.D.G."/>
        </authorList>
    </citation>
    <scope>NUCLEOTIDE SEQUENCE [LARGE SCALE GENOMIC DNA]</scope>
    <source>
        <strain evidence="5 6">Ac Nc2</strain>
    </source>
</reference>
<gene>
    <name evidence="5" type="ORF">BN9_115710</name>
</gene>
<keyword evidence="6" id="KW-1185">Reference proteome</keyword>
<keyword evidence="2" id="KW-0443">Lipid metabolism</keyword>
<dbReference type="OrthoDB" id="159395at2759"/>
<feature type="compositionally biased region" description="Low complexity" evidence="3">
    <location>
        <begin position="948"/>
        <end position="960"/>
    </location>
</feature>
<comment type="caution">
    <text evidence="5">The sequence shown here is derived from an EMBL/GenBank/DDBJ whole genome shotgun (WGS) entry which is preliminary data.</text>
</comment>
<feature type="transmembrane region" description="Helical" evidence="4">
    <location>
        <begin position="95"/>
        <end position="116"/>
    </location>
</feature>
<feature type="compositionally biased region" description="Polar residues" evidence="3">
    <location>
        <begin position="1014"/>
        <end position="1028"/>
    </location>
</feature>
<evidence type="ECO:0000256" key="2">
    <source>
        <dbReference type="ARBA" id="ARBA00023098"/>
    </source>
</evidence>
<evidence type="ECO:0000256" key="1">
    <source>
        <dbReference type="ARBA" id="ARBA00022801"/>
    </source>
</evidence>
<feature type="transmembrane region" description="Helical" evidence="4">
    <location>
        <begin position="18"/>
        <end position="41"/>
    </location>
</feature>
<feature type="region of interest" description="Disordered" evidence="3">
    <location>
        <begin position="948"/>
        <end position="983"/>
    </location>
</feature>
<feature type="compositionally biased region" description="Basic and acidic residues" evidence="3">
    <location>
        <begin position="1029"/>
        <end position="1045"/>
    </location>
</feature>
<feature type="transmembrane region" description="Helical" evidence="4">
    <location>
        <begin position="205"/>
        <end position="226"/>
    </location>
</feature>
<evidence type="ECO:0000313" key="5">
    <source>
        <dbReference type="EMBL" id="CCI10757.1"/>
    </source>
</evidence>
<dbReference type="GO" id="GO:0016316">
    <property type="term" value="F:phosphatidylinositol-3,4-bisphosphate 4-phosphatase activity"/>
    <property type="evidence" value="ECO:0007669"/>
    <property type="project" value="InterPro"/>
</dbReference>
<sequence length="1511" mass="170524">MLIALIVSPDSRTDWLQFIFHQTAECLFFSISMFQVLFWIDIVNSKVSLRSRLIWRLYLIANGIVYALFVGNASLELVDMTLNVHTRWKVWLQGVSMFMMTISSIFTSVGLMYSMVKLHKRVRRVMKQRYKAVVEKFSEIQIWNGSREEAQSRFHGKVQKKLFKALIVVEIVLGIVAMMFLLRTFVYGTCMIGTYAIASNSLETFMFVAVILCEALPVGLFFMLMWKVEPSSMLPSVGQRRPSRRMSRVTRLPAMLGNEFYPAWGTHEQDEVTPLLSNVVTGYSPSYLRREEGGQSLVTTPSTCQIGCQVPDTILKINAESLHEHTLPHWAGIPASMDIYSSASTPCDSTRNGYFTDEESQMTFNQKSIRSSSLSLKLGDRVLEKTRVNLFTLVEHMKGAAAPTSIQSNSEGNQSNMIASKSNDNLSRGYCSTHSMQMYNPSKPNHVWLSFQCFNLKVPFRTPACSTVLVLDAINVNDQQVLEIGRTEISKMKACTNEAASIFFHVMISVNVDEVEILRASLYDVRNMRNPNDLDTQWLIGQTVISAVPYRRLDRTNRKWGHATIHELYNSFPQVGRVGDLIVRSEADVQCASTKSIGNTTLPQRITRAFVYHQIDLLQAHNSQANFLSFDGLETDSKRFGLHNRSETRKILIEEELVESVYTWEIPYQLLQLVLSDLLYKLKVHEEETLSAKYKVESTFSEERNGASLFTNTYSHPLNVLASNPSQSTVMQHMDPNIIPKVDGEISMLSEMIYHIQDDAMERKERKWRFDLLDKMKAHITMAEKAILLYSTTEYDGLTFKPSTKKADPCLSFLALNLHQQLLTIGSAMPTSRSDVELPGAISSLGGLEYSQLVDSFNSEAIVSPSSKILVRRDTQRRLCDYFAGDDSWKDGEEDDDDLDDEVYGLVEGFEEEAAEPTDSMETKAAIISASNLLTSSQKTLKAIPLAASSSTVMDSSSDLSKNKNASQEAVLSSYKPERSRSRLESMQAMEAFEEIVADILRNDQDSGEHIETNSDQSCETEADSSINRGDRDDMSQDASERSEKPQPFQYSSLYGTITVGAFAAHVYGFKKGGIRQMQEELYKIQSNLEKEIAKKDTSEFSIDVLTQQHHELSWDIERRLEVAFCQALSALVTCFQQTLFGIIYSEGTPFYRSGLESSDDSLSESPSISIAECRLRYIEMLLEIGFLFSVESLLSTYRKEAGMLGDMDAAVRELQRCRICLSRVNSPKEAEFRVALSTTPSGLLIELPLILCDPHQYPERSMHRKLGQDRKSGAIYLDPASLIVSSERQGDKNATDERLNRLFTSTISIVPVLFSQGVNEMQTVANTVGKASLQREINVANFARLERYFDEYCKFSRLTCPLPWTKEPPDGFSDEKHDGYYTFADQKAIFEELRINVHRAGREKKCMEILTLSSFLARSLGGGRVTCCKSAKDRTAMSVTLEQANLFVHCHRLRPELRDFVTSLLRTHGVRRENARKNIGQAKYCFSALQNYMLPSAYKCPPGTGGGSKS</sequence>
<dbReference type="PANTHER" id="PTHR12187">
    <property type="entry name" value="AGAP000124-PA"/>
    <property type="match status" value="1"/>
</dbReference>
<dbReference type="InParanoid" id="A0A024FV02"/>
<organism evidence="5 6">
    <name type="scientific">Albugo candida</name>
    <dbReference type="NCBI Taxonomy" id="65357"/>
    <lineage>
        <taxon>Eukaryota</taxon>
        <taxon>Sar</taxon>
        <taxon>Stramenopiles</taxon>
        <taxon>Oomycota</taxon>
        <taxon>Peronosporomycetes</taxon>
        <taxon>Albuginales</taxon>
        <taxon>Albuginaceae</taxon>
        <taxon>Albugo</taxon>
    </lineage>
</organism>